<accession>A0ACC2TGQ9</accession>
<evidence type="ECO:0000313" key="1">
    <source>
        <dbReference type="EMBL" id="KAJ9073853.1"/>
    </source>
</evidence>
<reference evidence="1" key="1">
    <citation type="submission" date="2022-04" db="EMBL/GenBank/DDBJ databases">
        <title>Genome of the entomopathogenic fungus Entomophthora muscae.</title>
        <authorList>
            <person name="Elya C."/>
            <person name="Lovett B.R."/>
            <person name="Lee E."/>
            <person name="Macias A.M."/>
            <person name="Hajek A.E."/>
            <person name="De Bivort B.L."/>
            <person name="Kasson M.T."/>
            <person name="De Fine Licht H.H."/>
            <person name="Stajich J.E."/>
        </authorList>
    </citation>
    <scope>NUCLEOTIDE SEQUENCE</scope>
    <source>
        <strain evidence="1">Berkeley</strain>
    </source>
</reference>
<protein>
    <submittedName>
        <fullName evidence="1">Uncharacterized protein</fullName>
    </submittedName>
</protein>
<proteinExistence type="predicted"/>
<dbReference type="EMBL" id="QTSX02002883">
    <property type="protein sequence ID" value="KAJ9073853.1"/>
    <property type="molecule type" value="Genomic_DNA"/>
</dbReference>
<gene>
    <name evidence="1" type="ORF">DSO57_1012183</name>
</gene>
<organism evidence="1 2">
    <name type="scientific">Entomophthora muscae</name>
    <dbReference type="NCBI Taxonomy" id="34485"/>
    <lineage>
        <taxon>Eukaryota</taxon>
        <taxon>Fungi</taxon>
        <taxon>Fungi incertae sedis</taxon>
        <taxon>Zoopagomycota</taxon>
        <taxon>Entomophthoromycotina</taxon>
        <taxon>Entomophthoromycetes</taxon>
        <taxon>Entomophthorales</taxon>
        <taxon>Entomophthoraceae</taxon>
        <taxon>Entomophthora</taxon>
    </lineage>
</organism>
<comment type="caution">
    <text evidence="1">The sequence shown here is derived from an EMBL/GenBank/DDBJ whole genome shotgun (WGS) entry which is preliminary data.</text>
</comment>
<evidence type="ECO:0000313" key="2">
    <source>
        <dbReference type="Proteomes" id="UP001165960"/>
    </source>
</evidence>
<keyword evidence="2" id="KW-1185">Reference proteome</keyword>
<sequence>MVKDPCLLDAAMSLTCDEGERGACHVSQRQPEHQDLELDRENSLPQPGGRKCLGLIRSMGAGLLQSAIIQLLDTNHENPSHPTVNVYLLEQSCWKIARYKCPSLTIRIRATHFHPRFHIP</sequence>
<name>A0ACC2TGQ9_9FUNG</name>
<dbReference type="Proteomes" id="UP001165960">
    <property type="component" value="Unassembled WGS sequence"/>
</dbReference>